<feature type="transmembrane region" description="Helical" evidence="7">
    <location>
        <begin position="144"/>
        <end position="162"/>
    </location>
</feature>
<dbReference type="PANTHER" id="PTHR30250">
    <property type="entry name" value="PST FAMILY PREDICTED COLANIC ACID TRANSPORTER"/>
    <property type="match status" value="1"/>
</dbReference>
<feature type="transmembrane region" description="Helical" evidence="7">
    <location>
        <begin position="440"/>
        <end position="459"/>
    </location>
</feature>
<keyword evidence="9" id="KW-1185">Reference proteome</keyword>
<keyword evidence="5 7" id="KW-1133">Transmembrane helix</keyword>
<accession>M2B6B5</accession>
<reference evidence="8" key="1">
    <citation type="submission" date="2012-11" db="EMBL/GenBank/DDBJ databases">
        <title>Permanent draft genomes of Rhodopirellula europaea strain SH398 and 6C.</title>
        <authorList>
            <person name="Richter M."/>
            <person name="Richter-Heitmann T."/>
            <person name="Frank C."/>
            <person name="Harder J."/>
            <person name="Glockner F.O."/>
        </authorList>
    </citation>
    <scope>NUCLEOTIDE SEQUENCE</scope>
    <source>
        <strain evidence="8">6C</strain>
    </source>
</reference>
<feature type="transmembrane region" description="Helical" evidence="7">
    <location>
        <begin position="207"/>
        <end position="230"/>
    </location>
</feature>
<gene>
    <name evidence="8" type="ORF">RE6C_01521</name>
</gene>
<feature type="transmembrane region" description="Helical" evidence="7">
    <location>
        <begin position="283"/>
        <end position="303"/>
    </location>
</feature>
<evidence type="ECO:0000256" key="6">
    <source>
        <dbReference type="ARBA" id="ARBA00023136"/>
    </source>
</evidence>
<dbReference type="AlphaFoldDB" id="M2B6B5"/>
<keyword evidence="4 7" id="KW-0812">Transmembrane</keyword>
<dbReference type="CDD" id="cd13127">
    <property type="entry name" value="MATE_tuaB_like"/>
    <property type="match status" value="1"/>
</dbReference>
<evidence type="ECO:0000256" key="3">
    <source>
        <dbReference type="ARBA" id="ARBA00022475"/>
    </source>
</evidence>
<proteinExistence type="inferred from homology"/>
<comment type="caution">
    <text evidence="8">The sequence shown here is derived from an EMBL/GenBank/DDBJ whole genome shotgun (WGS) entry which is preliminary data.</text>
</comment>
<dbReference type="PANTHER" id="PTHR30250:SF10">
    <property type="entry name" value="LIPOPOLYSACCHARIDE BIOSYNTHESIS PROTEIN WZXC"/>
    <property type="match status" value="1"/>
</dbReference>
<evidence type="ECO:0000256" key="5">
    <source>
        <dbReference type="ARBA" id="ARBA00022989"/>
    </source>
</evidence>
<evidence type="ECO:0000256" key="2">
    <source>
        <dbReference type="ARBA" id="ARBA00007430"/>
    </source>
</evidence>
<feature type="transmembrane region" description="Helical" evidence="7">
    <location>
        <begin position="360"/>
        <end position="391"/>
    </location>
</feature>
<feature type="transmembrane region" description="Helical" evidence="7">
    <location>
        <begin position="41"/>
        <end position="64"/>
    </location>
</feature>
<evidence type="ECO:0000256" key="7">
    <source>
        <dbReference type="SAM" id="Phobius"/>
    </source>
</evidence>
<feature type="transmembrane region" description="Helical" evidence="7">
    <location>
        <begin position="7"/>
        <end position="29"/>
    </location>
</feature>
<feature type="transmembrane region" description="Helical" evidence="7">
    <location>
        <begin position="250"/>
        <end position="271"/>
    </location>
</feature>
<dbReference type="GO" id="GO:0005886">
    <property type="term" value="C:plasma membrane"/>
    <property type="evidence" value="ECO:0007669"/>
    <property type="project" value="UniProtKB-SubCell"/>
</dbReference>
<organism evidence="8 9">
    <name type="scientific">Rhodopirellula europaea 6C</name>
    <dbReference type="NCBI Taxonomy" id="1263867"/>
    <lineage>
        <taxon>Bacteria</taxon>
        <taxon>Pseudomonadati</taxon>
        <taxon>Planctomycetota</taxon>
        <taxon>Planctomycetia</taxon>
        <taxon>Pirellulales</taxon>
        <taxon>Pirellulaceae</taxon>
        <taxon>Rhodopirellula</taxon>
    </lineage>
</organism>
<feature type="transmembrane region" description="Helical" evidence="7">
    <location>
        <begin position="315"/>
        <end position="339"/>
    </location>
</feature>
<evidence type="ECO:0000313" key="8">
    <source>
        <dbReference type="EMBL" id="EMB17754.1"/>
    </source>
</evidence>
<dbReference type="EMBL" id="ANMO01000089">
    <property type="protein sequence ID" value="EMB17754.1"/>
    <property type="molecule type" value="Genomic_DNA"/>
</dbReference>
<dbReference type="Proteomes" id="UP000011529">
    <property type="component" value="Unassembled WGS sequence"/>
</dbReference>
<feature type="transmembrane region" description="Helical" evidence="7">
    <location>
        <begin position="76"/>
        <end position="99"/>
    </location>
</feature>
<evidence type="ECO:0000256" key="1">
    <source>
        <dbReference type="ARBA" id="ARBA00004651"/>
    </source>
</evidence>
<reference evidence="8" key="2">
    <citation type="journal article" date="2013" name="Mar. Genomics">
        <title>Expression of sulfatases in Rhodopirellula baltica and the diversity of sulfatases in the genus Rhodopirellula.</title>
        <authorList>
            <person name="Wegner C.E."/>
            <person name="Richter-Heitmann T."/>
            <person name="Klindworth A."/>
            <person name="Klockow C."/>
            <person name="Richter M."/>
            <person name="Achstetter T."/>
            <person name="Glockner F.O."/>
            <person name="Harder J."/>
        </authorList>
    </citation>
    <scope>NUCLEOTIDE SEQUENCE [LARGE SCALE GENOMIC DNA]</scope>
    <source>
        <strain evidence="8">6C</strain>
    </source>
</reference>
<sequence>MKTARSAVLWSGMDILIRQSVTFAVSIVMARLLSPAEFGTVALLAIFLAVATIFTDCGFSSALIQSQNVSHDDESTIFWFNLSMGLVICLLLITAAPSISSFYEVPSLTPITYLLAGNIWLTSLGSIHSTLLTKRLEFRTLMKVGLIASISSGVVGISMALWNFGVWSLVGMTLSGTASSTGLLWMLHSWRPRFVFKTNSLRRFFRFGGYLLASGLMDAVYTKGYAVLIGRFFGVRELGFYNRANTTQQMPVGILTNILSRVAFPLFSAANAKPAKLRRGAQIAVQSITMISVPALLGLAAVADPFVLVVFGKQWLSAAPILEVLCIAGLFWPLHIINLNLLKATGHSDLFFRLEVIKKVIGIASLVVGASFGVMGIAYSHIFFNCVGFAINSFYTGKHLNYGFQKQLADVLPVVLTGGIMAAIIKSLDHQIDLVDAARLPLLVAIGIVSYAGIGLILLPNQIRTVRQVASRPS</sequence>
<comment type="similarity">
    <text evidence="2">Belongs to the polysaccharide synthase family.</text>
</comment>
<evidence type="ECO:0000256" key="4">
    <source>
        <dbReference type="ARBA" id="ARBA00022692"/>
    </source>
</evidence>
<protein>
    <submittedName>
        <fullName evidence="8">Lipopolysaccharide biosynthesis protein</fullName>
    </submittedName>
</protein>
<evidence type="ECO:0000313" key="9">
    <source>
        <dbReference type="Proteomes" id="UP000011529"/>
    </source>
</evidence>
<comment type="subcellular location">
    <subcellularLocation>
        <location evidence="1">Cell membrane</location>
        <topology evidence="1">Multi-pass membrane protein</topology>
    </subcellularLocation>
</comment>
<dbReference type="InterPro" id="IPR050833">
    <property type="entry name" value="Poly_Biosynth_Transport"/>
</dbReference>
<name>M2B6B5_9BACT</name>
<dbReference type="PATRIC" id="fig|1263867.3.peg.1607"/>
<keyword evidence="6 7" id="KW-0472">Membrane</keyword>
<feature type="transmembrane region" description="Helical" evidence="7">
    <location>
        <begin position="168"/>
        <end position="187"/>
    </location>
</feature>
<dbReference type="Pfam" id="PF13440">
    <property type="entry name" value="Polysacc_synt_3"/>
    <property type="match status" value="1"/>
</dbReference>
<feature type="transmembrane region" description="Helical" evidence="7">
    <location>
        <begin position="111"/>
        <end position="132"/>
    </location>
</feature>
<keyword evidence="3" id="KW-1003">Cell membrane</keyword>